<evidence type="ECO:0000259" key="1">
    <source>
        <dbReference type="SMART" id="SM00873"/>
    </source>
</evidence>
<evidence type="ECO:0000313" key="2">
    <source>
        <dbReference type="EMBL" id="MBC2397892.1"/>
    </source>
</evidence>
<dbReference type="Pfam" id="PF03483">
    <property type="entry name" value="B3_4"/>
    <property type="match status" value="1"/>
</dbReference>
<protein>
    <recommendedName>
        <fullName evidence="1">B3/B4 tRNA-binding domain-containing protein</fullName>
    </recommendedName>
</protein>
<name>A0A923E7D1_CLOTT</name>
<comment type="caution">
    <text evidence="2">The sequence shown here is derived from an EMBL/GenBank/DDBJ whole genome shotgun (WGS) entry which is preliminary data.</text>
</comment>
<dbReference type="AlphaFoldDB" id="A0A923E7D1"/>
<feature type="domain" description="B3/B4 tRNA-binding" evidence="1">
    <location>
        <begin position="62"/>
        <end position="216"/>
    </location>
</feature>
<dbReference type="PANTHER" id="PTHR39209:SF2">
    <property type="entry name" value="CYTOPLASMIC PROTEIN"/>
    <property type="match status" value="1"/>
</dbReference>
<sequence>MKFIVSEEVFDKLENVCFGVVIAKGINNKNENLQISKLLDKNIKLIEEKFGDKKVKESDEIIYYREAFKKLNINPNKFMSSIEAMVTRVSKKKGLPKINSIVDIGNAISLKYLIPLGAHDIDSADEDICVRFSKQGDKFIPFGEKEGELLDQGELIYSVGNRVKTRRWIWRQSEEGKITKESKNIFFPIDGFKDKNHTSVINARDELGKLLKDIFNCEVTLGFIDKYNREIQI</sequence>
<dbReference type="GO" id="GO:0004826">
    <property type="term" value="F:phenylalanine-tRNA ligase activity"/>
    <property type="evidence" value="ECO:0007669"/>
    <property type="project" value="InterPro"/>
</dbReference>
<proteinExistence type="predicted"/>
<keyword evidence="3" id="KW-1185">Reference proteome</keyword>
<dbReference type="SMART" id="SM00873">
    <property type="entry name" value="B3_4"/>
    <property type="match status" value="1"/>
</dbReference>
<dbReference type="Proteomes" id="UP000563151">
    <property type="component" value="Unassembled WGS sequence"/>
</dbReference>
<dbReference type="InterPro" id="IPR005146">
    <property type="entry name" value="B3/B4_tRNA-bd"/>
</dbReference>
<reference evidence="2 3" key="1">
    <citation type="submission" date="2020-04" db="EMBL/GenBank/DDBJ databases">
        <title>Genomic insights into acetone-butanol-ethanol (ABE) fermentation by sequencing solventogenic clostridia strains.</title>
        <authorList>
            <person name="Brown S."/>
        </authorList>
    </citation>
    <scope>NUCLEOTIDE SEQUENCE [LARGE SCALE GENOMIC DNA]</scope>
    <source>
        <strain evidence="2 3">DJ011</strain>
    </source>
</reference>
<dbReference type="Gene3D" id="3.50.40.10">
    <property type="entry name" value="Phenylalanyl-trna Synthetase, Chain B, domain 3"/>
    <property type="match status" value="1"/>
</dbReference>
<dbReference type="EMBL" id="JAAZWO010000008">
    <property type="protein sequence ID" value="MBC2397892.1"/>
    <property type="molecule type" value="Genomic_DNA"/>
</dbReference>
<dbReference type="PANTHER" id="PTHR39209">
    <property type="match status" value="1"/>
</dbReference>
<evidence type="ECO:0000313" key="3">
    <source>
        <dbReference type="Proteomes" id="UP000563151"/>
    </source>
</evidence>
<accession>A0A923E7D1</accession>
<dbReference type="GO" id="GO:0003723">
    <property type="term" value="F:RNA binding"/>
    <property type="evidence" value="ECO:0007669"/>
    <property type="project" value="InterPro"/>
</dbReference>
<dbReference type="RefSeq" id="WP_035146950.1">
    <property type="nucleotide sequence ID" value="NZ_JAAZWO010000008.1"/>
</dbReference>
<gene>
    <name evidence="2" type="ORF">HGG79_08905</name>
</gene>
<organism evidence="2 3">
    <name type="scientific">Clostridium tetanomorphum</name>
    <dbReference type="NCBI Taxonomy" id="1553"/>
    <lineage>
        <taxon>Bacteria</taxon>
        <taxon>Bacillati</taxon>
        <taxon>Bacillota</taxon>
        <taxon>Clostridia</taxon>
        <taxon>Eubacteriales</taxon>
        <taxon>Clostridiaceae</taxon>
        <taxon>Clostridium</taxon>
    </lineage>
</organism>
<dbReference type="InterPro" id="IPR020825">
    <property type="entry name" value="Phe-tRNA_synthase-like_B3/B4"/>
</dbReference>
<dbReference type="SUPFAM" id="SSF56037">
    <property type="entry name" value="PheT/TilS domain"/>
    <property type="match status" value="1"/>
</dbReference>